<feature type="region of interest" description="Disordered" evidence="1">
    <location>
        <begin position="1"/>
        <end position="167"/>
    </location>
</feature>
<keyword evidence="3" id="KW-1185">Reference proteome</keyword>
<proteinExistence type="predicted"/>
<feature type="compositionally biased region" description="Basic and acidic residues" evidence="1">
    <location>
        <begin position="110"/>
        <end position="128"/>
    </location>
</feature>
<dbReference type="EMBL" id="CAUYUJ010003747">
    <property type="protein sequence ID" value="CAK0806576.1"/>
    <property type="molecule type" value="Genomic_DNA"/>
</dbReference>
<organism evidence="2 3">
    <name type="scientific">Prorocentrum cordatum</name>
    <dbReference type="NCBI Taxonomy" id="2364126"/>
    <lineage>
        <taxon>Eukaryota</taxon>
        <taxon>Sar</taxon>
        <taxon>Alveolata</taxon>
        <taxon>Dinophyceae</taxon>
        <taxon>Prorocentrales</taxon>
        <taxon>Prorocentraceae</taxon>
        <taxon>Prorocentrum</taxon>
    </lineage>
</organism>
<dbReference type="Proteomes" id="UP001189429">
    <property type="component" value="Unassembled WGS sequence"/>
</dbReference>
<reference evidence="2" key="1">
    <citation type="submission" date="2023-10" db="EMBL/GenBank/DDBJ databases">
        <authorList>
            <person name="Chen Y."/>
            <person name="Shah S."/>
            <person name="Dougan E. K."/>
            <person name="Thang M."/>
            <person name="Chan C."/>
        </authorList>
    </citation>
    <scope>NUCLEOTIDE SEQUENCE [LARGE SCALE GENOMIC DNA]</scope>
</reference>
<evidence type="ECO:0000313" key="2">
    <source>
        <dbReference type="EMBL" id="CAK0806576.1"/>
    </source>
</evidence>
<accession>A0ABN9QMP6</accession>
<comment type="caution">
    <text evidence="2">The sequence shown here is derived from an EMBL/GenBank/DDBJ whole genome shotgun (WGS) entry which is preliminary data.</text>
</comment>
<sequence>MPPSTAGAAAWSESGWQGRSWDVRRDGAWEEDPWAQWTSWQGKQTGCWWDAGSWKADRPEDTPEVPDGGGVSEDEQAGKSEDEEALRPWEHCITKEEESAAEGAQPQPDGSHREPKAGRIPDADELRALHKAALRQFLTDGEDLPDSDTEAAGQAAALPEVIPSPTEQMRDFRSTILLQEGLTATCAACI</sequence>
<name>A0ABN9QMP6_9DINO</name>
<evidence type="ECO:0000256" key="1">
    <source>
        <dbReference type="SAM" id="MobiDB-lite"/>
    </source>
</evidence>
<protein>
    <submittedName>
        <fullName evidence="2">Uncharacterized protein</fullName>
    </submittedName>
</protein>
<evidence type="ECO:0000313" key="3">
    <source>
        <dbReference type="Proteomes" id="UP001189429"/>
    </source>
</evidence>
<feature type="compositionally biased region" description="Acidic residues" evidence="1">
    <location>
        <begin position="140"/>
        <end position="149"/>
    </location>
</feature>
<feature type="compositionally biased region" description="Basic and acidic residues" evidence="1">
    <location>
        <begin position="76"/>
        <end position="98"/>
    </location>
</feature>
<gene>
    <name evidence="2" type="ORF">PCOR1329_LOCUS12757</name>
</gene>